<dbReference type="SMART" id="SM00980">
    <property type="entry name" value="THAP"/>
    <property type="match status" value="1"/>
</dbReference>
<dbReference type="SMART" id="SM00692">
    <property type="entry name" value="DM3"/>
    <property type="match status" value="1"/>
</dbReference>
<dbReference type="Gene3D" id="6.20.210.20">
    <property type="entry name" value="THAP domain"/>
    <property type="match status" value="1"/>
</dbReference>
<dbReference type="AlphaFoldDB" id="A0AAV0X7A5"/>
<reference evidence="7 8" key="1">
    <citation type="submission" date="2023-01" db="EMBL/GenBank/DDBJ databases">
        <authorList>
            <person name="Whitehead M."/>
        </authorList>
    </citation>
    <scope>NUCLEOTIDE SEQUENCE [LARGE SCALE GENOMIC DNA]</scope>
</reference>
<keyword evidence="4 5" id="KW-0238">DNA-binding</keyword>
<dbReference type="GO" id="GO:0008270">
    <property type="term" value="F:zinc ion binding"/>
    <property type="evidence" value="ECO:0007669"/>
    <property type="project" value="UniProtKB-KW"/>
</dbReference>
<dbReference type="PANTHER" id="PTHR46927">
    <property type="entry name" value="AGAP005574-PA"/>
    <property type="match status" value="1"/>
</dbReference>
<dbReference type="Proteomes" id="UP001160148">
    <property type="component" value="Unassembled WGS sequence"/>
</dbReference>
<keyword evidence="2 5" id="KW-0863">Zinc-finger</keyword>
<accession>A0AAV0X7A5</accession>
<sequence length="854" mass="99480">MPGHRCIVPGCKSGYDSCVNKYHFFTVPKDLAKLELWKKAIPRKEFVFKPRQVVCELHFHEEDIIRTKKITDINGKIVVETPYKIPRLKENAVPSIFPNCPKYLSRPLKHRKPPLLRINPDYIKKNNNLINQENIITVQNNIQLLSFSRIQENINSIVIPKGWSTHIIEKQLIMFSYYSIKIEKQPTYIPTPFIFKRVCVGINLNIKCYIMDKEIDALKFGLEKICSIAELEELVKTFDNSSICSGFKVDDDIQSQKTFIDLAGTQRHFMCQYILEGSKKCEHCTRAERSLNRQKLRLKINNTPHRIRLLVSHRYRNQLQRLRMRHNVTRNKKNRTMILNKKFKNNIFNLQKQISELTSISLEERLLKNAVPNNQRIALLQILSASQVNNKKGCRYSEDWLLLCILFHMRSPCGYNFIRNHDIMPLPCVRTIRRYLSLIDTKCGFDPKFMQLFSLHLSQKEEFKRHGIIVFDEISTRESVAVNSVNLTYTGLVDFGDDGDKGKSFSDKANHGLVFMFVPLADSYAQPVAVFASNGPTKGVVLAQLMIKAITVLEKAGAFIHGVVCDGAAPNRTFWTEMGINGKLNEVKNWFEHPTNEKRKIFVFADTPHLFKNVRNRLYNNKELQVHQDEPLIKWDHFVKVHDLDKHNPGNLRNLITLDSIKQIYNSCDNKNKSSLQIIRDRLDFAIEQEDWSLDDTVEVSDHDYYLSPVIDCILYYVTGYLSKQIIRYFKCTTCQAAVKQPYLNSVEPVARLTNLTSRGGLIHPNLHFFNFVCKIEQLFTKYCLMADVFELILTELLKNNIIYFPCFQHSEEIIAFAIRYYINMRMRQFSQKCNAETKKENMIKKKVSKFTLS</sequence>
<feature type="domain" description="THAP-type" evidence="6">
    <location>
        <begin position="1"/>
        <end position="97"/>
    </location>
</feature>
<evidence type="ECO:0000256" key="4">
    <source>
        <dbReference type="ARBA" id="ARBA00023125"/>
    </source>
</evidence>
<evidence type="ECO:0000259" key="6">
    <source>
        <dbReference type="PROSITE" id="PS50950"/>
    </source>
</evidence>
<gene>
    <name evidence="7" type="ORF">MEUPH1_LOCUS18518</name>
</gene>
<keyword evidence="1" id="KW-0479">Metal-binding</keyword>
<dbReference type="PROSITE" id="PS50950">
    <property type="entry name" value="ZF_THAP"/>
    <property type="match status" value="1"/>
</dbReference>
<protein>
    <recommendedName>
        <fullName evidence="6">THAP-type domain-containing protein</fullName>
    </recommendedName>
</protein>
<dbReference type="PANTHER" id="PTHR46927:SF3">
    <property type="entry name" value="THAP-TYPE DOMAIN-CONTAINING PROTEIN"/>
    <property type="match status" value="1"/>
</dbReference>
<keyword evidence="3" id="KW-0862">Zinc</keyword>
<evidence type="ECO:0000256" key="1">
    <source>
        <dbReference type="ARBA" id="ARBA00022723"/>
    </source>
</evidence>
<evidence type="ECO:0000256" key="3">
    <source>
        <dbReference type="ARBA" id="ARBA00022833"/>
    </source>
</evidence>
<dbReference type="GO" id="GO:0003677">
    <property type="term" value="F:DNA binding"/>
    <property type="evidence" value="ECO:0007669"/>
    <property type="project" value="UniProtKB-UniRule"/>
</dbReference>
<keyword evidence="8" id="KW-1185">Reference proteome</keyword>
<dbReference type="Pfam" id="PF21787">
    <property type="entry name" value="TNP-like_RNaseH_N"/>
    <property type="match status" value="1"/>
</dbReference>
<proteinExistence type="predicted"/>
<dbReference type="EMBL" id="CARXXK010000003">
    <property type="protein sequence ID" value="CAI6363591.1"/>
    <property type="molecule type" value="Genomic_DNA"/>
</dbReference>
<dbReference type="InterPro" id="IPR038441">
    <property type="entry name" value="THAP_Znf_sf"/>
</dbReference>
<comment type="caution">
    <text evidence="7">The sequence shown here is derived from an EMBL/GenBank/DDBJ whole genome shotgun (WGS) entry which is preliminary data.</text>
</comment>
<evidence type="ECO:0000313" key="8">
    <source>
        <dbReference type="Proteomes" id="UP001160148"/>
    </source>
</evidence>
<dbReference type="InterPro" id="IPR052224">
    <property type="entry name" value="THAP_domain_protein"/>
</dbReference>
<evidence type="ECO:0000313" key="7">
    <source>
        <dbReference type="EMBL" id="CAI6363591.1"/>
    </source>
</evidence>
<dbReference type="Pfam" id="PF05485">
    <property type="entry name" value="THAP"/>
    <property type="match status" value="1"/>
</dbReference>
<dbReference type="SUPFAM" id="SSF57716">
    <property type="entry name" value="Glucocorticoid receptor-like (DNA-binding domain)"/>
    <property type="match status" value="1"/>
</dbReference>
<dbReference type="InterPro" id="IPR006612">
    <property type="entry name" value="THAP_Znf"/>
</dbReference>
<evidence type="ECO:0000256" key="2">
    <source>
        <dbReference type="ARBA" id="ARBA00022771"/>
    </source>
</evidence>
<evidence type="ECO:0000256" key="5">
    <source>
        <dbReference type="PROSITE-ProRule" id="PRU00309"/>
    </source>
</evidence>
<dbReference type="InterPro" id="IPR048365">
    <property type="entry name" value="TNP-like_RNaseH_N"/>
</dbReference>
<organism evidence="7 8">
    <name type="scientific">Macrosiphum euphorbiae</name>
    <name type="common">potato aphid</name>
    <dbReference type="NCBI Taxonomy" id="13131"/>
    <lineage>
        <taxon>Eukaryota</taxon>
        <taxon>Metazoa</taxon>
        <taxon>Ecdysozoa</taxon>
        <taxon>Arthropoda</taxon>
        <taxon>Hexapoda</taxon>
        <taxon>Insecta</taxon>
        <taxon>Pterygota</taxon>
        <taxon>Neoptera</taxon>
        <taxon>Paraneoptera</taxon>
        <taxon>Hemiptera</taxon>
        <taxon>Sternorrhyncha</taxon>
        <taxon>Aphidomorpha</taxon>
        <taxon>Aphidoidea</taxon>
        <taxon>Aphididae</taxon>
        <taxon>Macrosiphini</taxon>
        <taxon>Macrosiphum</taxon>
    </lineage>
</organism>
<name>A0AAV0X7A5_9HEMI</name>